<evidence type="ECO:0008006" key="3">
    <source>
        <dbReference type="Google" id="ProtNLM"/>
    </source>
</evidence>
<organism evidence="1 2">
    <name type="scientific">Morella rubra</name>
    <name type="common">Chinese bayberry</name>
    <dbReference type="NCBI Taxonomy" id="262757"/>
    <lineage>
        <taxon>Eukaryota</taxon>
        <taxon>Viridiplantae</taxon>
        <taxon>Streptophyta</taxon>
        <taxon>Embryophyta</taxon>
        <taxon>Tracheophyta</taxon>
        <taxon>Spermatophyta</taxon>
        <taxon>Magnoliopsida</taxon>
        <taxon>eudicotyledons</taxon>
        <taxon>Gunneridae</taxon>
        <taxon>Pentapetalae</taxon>
        <taxon>rosids</taxon>
        <taxon>fabids</taxon>
        <taxon>Fagales</taxon>
        <taxon>Myricaceae</taxon>
        <taxon>Morella</taxon>
    </lineage>
</organism>
<keyword evidence="2" id="KW-1185">Reference proteome</keyword>
<dbReference type="AlphaFoldDB" id="A0A6A1UK02"/>
<protein>
    <recommendedName>
        <fullName evidence="3">Retrotransposon gag domain-containing protein</fullName>
    </recommendedName>
</protein>
<comment type="caution">
    <text evidence="1">The sequence shown here is derived from an EMBL/GenBank/DDBJ whole genome shotgun (WGS) entry which is preliminary data.</text>
</comment>
<dbReference type="Proteomes" id="UP000516437">
    <property type="component" value="Unassembled WGS sequence"/>
</dbReference>
<name>A0A6A1UK02_9ROSI</name>
<sequence>MMHQVESPFTSNILEVRLPSKFRMLVIDRYTGVTDPLDHLEGYRSQMDLLDTQNAIKCKAFPITVAGSARIWFSRLRRNFISSFKELSRAFISHFIASKSRRSQPLISSPSDKRKAKVCEIM</sequence>
<evidence type="ECO:0000313" key="2">
    <source>
        <dbReference type="Proteomes" id="UP000516437"/>
    </source>
</evidence>
<reference evidence="1 2" key="1">
    <citation type="journal article" date="2019" name="Plant Biotechnol. J.">
        <title>The red bayberry genome and genetic basis of sex determination.</title>
        <authorList>
            <person name="Jia H.M."/>
            <person name="Jia H.J."/>
            <person name="Cai Q.L."/>
            <person name="Wang Y."/>
            <person name="Zhao H.B."/>
            <person name="Yang W.F."/>
            <person name="Wang G.Y."/>
            <person name="Li Y.H."/>
            <person name="Zhan D.L."/>
            <person name="Shen Y.T."/>
            <person name="Niu Q.F."/>
            <person name="Chang L."/>
            <person name="Qiu J."/>
            <person name="Zhao L."/>
            <person name="Xie H.B."/>
            <person name="Fu W.Y."/>
            <person name="Jin J."/>
            <person name="Li X.W."/>
            <person name="Jiao Y."/>
            <person name="Zhou C.C."/>
            <person name="Tu T."/>
            <person name="Chai C.Y."/>
            <person name="Gao J.L."/>
            <person name="Fan L.J."/>
            <person name="van de Weg E."/>
            <person name="Wang J.Y."/>
            <person name="Gao Z.S."/>
        </authorList>
    </citation>
    <scope>NUCLEOTIDE SEQUENCE [LARGE SCALE GENOMIC DNA]</scope>
    <source>
        <tissue evidence="1">Leaves</tissue>
    </source>
</reference>
<dbReference type="PANTHER" id="PTHR33223">
    <property type="entry name" value="CCHC-TYPE DOMAIN-CONTAINING PROTEIN"/>
    <property type="match status" value="1"/>
</dbReference>
<dbReference type="PANTHER" id="PTHR33223:SF10">
    <property type="entry name" value="AMINOTRANSFERASE-LIKE PLANT MOBILE DOMAIN-CONTAINING PROTEIN"/>
    <property type="match status" value="1"/>
</dbReference>
<evidence type="ECO:0000313" key="1">
    <source>
        <dbReference type="EMBL" id="KAB1200127.1"/>
    </source>
</evidence>
<proteinExistence type="predicted"/>
<accession>A0A6A1UK02</accession>
<dbReference type="OrthoDB" id="1934512at2759"/>
<dbReference type="EMBL" id="RXIC02000217">
    <property type="protein sequence ID" value="KAB1200127.1"/>
    <property type="molecule type" value="Genomic_DNA"/>
</dbReference>
<gene>
    <name evidence="1" type="ORF">CJ030_MR0G008003</name>
</gene>